<dbReference type="AlphaFoldDB" id="A0ABD3DVW2"/>
<gene>
    <name evidence="2" type="ORF">CASFOL_011081</name>
</gene>
<dbReference type="InterPro" id="IPR017438">
    <property type="entry name" value="ATP-NAD_kinase_N"/>
</dbReference>
<dbReference type="SUPFAM" id="SSF111331">
    <property type="entry name" value="NAD kinase/diacylglycerol kinase-like"/>
    <property type="match status" value="1"/>
</dbReference>
<dbReference type="InterPro" id="IPR016064">
    <property type="entry name" value="NAD/diacylglycerol_kinase_sf"/>
</dbReference>
<evidence type="ECO:0000313" key="3">
    <source>
        <dbReference type="Proteomes" id="UP001632038"/>
    </source>
</evidence>
<dbReference type="Pfam" id="PF01513">
    <property type="entry name" value="NAD_kinase"/>
    <property type="match status" value="1"/>
</dbReference>
<protein>
    <recommendedName>
        <fullName evidence="4">NADH kinase</fullName>
    </recommendedName>
</protein>
<comment type="similarity">
    <text evidence="1">Belongs to the NAD kinase family.</text>
</comment>
<proteinExistence type="inferred from homology"/>
<evidence type="ECO:0000313" key="2">
    <source>
        <dbReference type="EMBL" id="KAL3645901.1"/>
    </source>
</evidence>
<evidence type="ECO:0000256" key="1">
    <source>
        <dbReference type="ARBA" id="ARBA00010995"/>
    </source>
</evidence>
<dbReference type="EMBL" id="JAVIJP010000013">
    <property type="protein sequence ID" value="KAL3645901.1"/>
    <property type="molecule type" value="Genomic_DNA"/>
</dbReference>
<organism evidence="2 3">
    <name type="scientific">Castilleja foliolosa</name>
    <dbReference type="NCBI Taxonomy" id="1961234"/>
    <lineage>
        <taxon>Eukaryota</taxon>
        <taxon>Viridiplantae</taxon>
        <taxon>Streptophyta</taxon>
        <taxon>Embryophyta</taxon>
        <taxon>Tracheophyta</taxon>
        <taxon>Spermatophyta</taxon>
        <taxon>Magnoliopsida</taxon>
        <taxon>eudicotyledons</taxon>
        <taxon>Gunneridae</taxon>
        <taxon>Pentapetalae</taxon>
        <taxon>asterids</taxon>
        <taxon>lamiids</taxon>
        <taxon>Lamiales</taxon>
        <taxon>Orobanchaceae</taxon>
        <taxon>Pedicularideae</taxon>
        <taxon>Castillejinae</taxon>
        <taxon>Castilleja</taxon>
    </lineage>
</organism>
<evidence type="ECO:0008006" key="4">
    <source>
        <dbReference type="Google" id="ProtNLM"/>
    </source>
</evidence>
<keyword evidence="3" id="KW-1185">Reference proteome</keyword>
<sequence>MLLKPFDVYPSLEPSSVHSISSNRHKVLRYLHDRTTAHRNAINFFKNILEKKSVDLIPVFRSDLSETIRDVDLVISVGGDGTLLQASHLMDDSIPVLGVNSDPTRPEESLPRVKWVLPDSYLRTQESGYGGEPFIDGKVVPYDEKYHADWLRDNYGEGYTERNCSRRRRRRKRGSRNSHATHD</sequence>
<dbReference type="PANTHER" id="PTHR31346">
    <property type="entry name" value="MULTIPLE ORGANELLAR RNA EDITING FACTOR 2, CHLOROPLASTIC-RELATED-RELATED"/>
    <property type="match status" value="1"/>
</dbReference>
<dbReference type="InterPro" id="IPR002504">
    <property type="entry name" value="NADK"/>
</dbReference>
<dbReference type="Gene3D" id="3.40.50.10330">
    <property type="entry name" value="Probable inorganic polyphosphate/atp-NAD kinase, domain 1"/>
    <property type="match status" value="1"/>
</dbReference>
<accession>A0ABD3DVW2</accession>
<reference evidence="3" key="1">
    <citation type="journal article" date="2024" name="IScience">
        <title>Strigolactones Initiate the Formation of Haustorium-like Structures in Castilleja.</title>
        <authorList>
            <person name="Buerger M."/>
            <person name="Peterson D."/>
            <person name="Chory J."/>
        </authorList>
    </citation>
    <scope>NUCLEOTIDE SEQUENCE [LARGE SCALE GENOMIC DNA]</scope>
</reference>
<dbReference type="PANTHER" id="PTHR31346:SF12">
    <property type="entry name" value="MULTIPLE ORGANELLAR RNA EDITING FACTOR 7, MITOCHONDRIAL"/>
    <property type="match status" value="1"/>
</dbReference>
<dbReference type="Proteomes" id="UP001632038">
    <property type="component" value="Unassembled WGS sequence"/>
</dbReference>
<comment type="caution">
    <text evidence="2">The sequence shown here is derived from an EMBL/GenBank/DDBJ whole genome shotgun (WGS) entry which is preliminary data.</text>
</comment>
<dbReference type="InterPro" id="IPR039206">
    <property type="entry name" value="MORF/ORRM1/DAG-like"/>
</dbReference>
<name>A0ABD3DVW2_9LAMI</name>